<dbReference type="RefSeq" id="WP_169324678.1">
    <property type="nucleotide sequence ID" value="NZ_JABCJJ010000011.1"/>
</dbReference>
<dbReference type="InterPro" id="IPR017926">
    <property type="entry name" value="GATASE"/>
</dbReference>
<organism evidence="2 3">
    <name type="scientific">Cellulomonas fimi</name>
    <dbReference type="NCBI Taxonomy" id="1708"/>
    <lineage>
        <taxon>Bacteria</taxon>
        <taxon>Bacillati</taxon>
        <taxon>Actinomycetota</taxon>
        <taxon>Actinomycetes</taxon>
        <taxon>Micrococcales</taxon>
        <taxon>Cellulomonadaceae</taxon>
        <taxon>Cellulomonas</taxon>
    </lineage>
</organism>
<dbReference type="PANTHER" id="PTHR42695:SF5">
    <property type="entry name" value="GLUTAMINE AMIDOTRANSFERASE YLR126C-RELATED"/>
    <property type="match status" value="1"/>
</dbReference>
<accession>A0A7Y0QGM9</accession>
<comment type="caution">
    <text evidence="2">The sequence shown here is derived from an EMBL/GenBank/DDBJ whole genome shotgun (WGS) entry which is preliminary data.</text>
</comment>
<evidence type="ECO:0000259" key="1">
    <source>
        <dbReference type="Pfam" id="PF00117"/>
    </source>
</evidence>
<evidence type="ECO:0000313" key="3">
    <source>
        <dbReference type="Proteomes" id="UP000562124"/>
    </source>
</evidence>
<dbReference type="Proteomes" id="UP000562124">
    <property type="component" value="Unassembled WGS sequence"/>
</dbReference>
<dbReference type="GO" id="GO:0005829">
    <property type="term" value="C:cytosol"/>
    <property type="evidence" value="ECO:0007669"/>
    <property type="project" value="TreeGrafter"/>
</dbReference>
<dbReference type="Gene3D" id="3.40.50.880">
    <property type="match status" value="1"/>
</dbReference>
<dbReference type="PROSITE" id="PS51273">
    <property type="entry name" value="GATASE_TYPE_1"/>
    <property type="match status" value="1"/>
</dbReference>
<dbReference type="AlphaFoldDB" id="A0A7Y0QGM9"/>
<dbReference type="GO" id="GO:0016740">
    <property type="term" value="F:transferase activity"/>
    <property type="evidence" value="ECO:0007669"/>
    <property type="project" value="UniProtKB-KW"/>
</dbReference>
<sequence length="262" mass="26968">MPEQAPVAPTRTPVITVVQHDADVPLDRFAGWLEGVELRTVRAWEGRPVPTDPAQVGDGLLVLGGHTNAYADDVAPWLPATRSLLAAAVAAGVPTLGICLGAQLLAVACGGRVEVAAPPGRESGIVDVRWRPGAAQDPVLGACAAAGTTPAPSMHADAIVELPRGAAWFGASAMYPYQAFRVGTAWGVQFHPEAGRATLRAWADQYDGVDTGAVLDAFDARADDLGSAGRAIASGFAAVVHRSARQSVVSGTRSSASTMVYA</sequence>
<evidence type="ECO:0000313" key="2">
    <source>
        <dbReference type="EMBL" id="NMR20296.1"/>
    </source>
</evidence>
<keyword evidence="2" id="KW-0808">Transferase</keyword>
<name>A0A7Y0QGM9_CELFI</name>
<keyword evidence="3" id="KW-1185">Reference proteome</keyword>
<protein>
    <submittedName>
        <fullName evidence="2">Type 1 glutamine amidotransferase</fullName>
    </submittedName>
</protein>
<dbReference type="CDD" id="cd01741">
    <property type="entry name" value="GATase1_1"/>
    <property type="match status" value="1"/>
</dbReference>
<dbReference type="Pfam" id="PF00117">
    <property type="entry name" value="GATase"/>
    <property type="match status" value="1"/>
</dbReference>
<reference evidence="2 3" key="1">
    <citation type="submission" date="2020-04" db="EMBL/GenBank/DDBJ databases">
        <title>Sequencing and Assembly of C. fimi.</title>
        <authorList>
            <person name="Ramsey A.R."/>
        </authorList>
    </citation>
    <scope>NUCLEOTIDE SEQUENCE [LARGE SCALE GENOMIC DNA]</scope>
    <source>
        <strain evidence="2 3">SB</strain>
    </source>
</reference>
<dbReference type="EMBL" id="JABCJJ010000011">
    <property type="protein sequence ID" value="NMR20296.1"/>
    <property type="molecule type" value="Genomic_DNA"/>
</dbReference>
<dbReference type="SUPFAM" id="SSF52317">
    <property type="entry name" value="Class I glutamine amidotransferase-like"/>
    <property type="match status" value="1"/>
</dbReference>
<proteinExistence type="predicted"/>
<gene>
    <name evidence="2" type="ORF">HIR71_08720</name>
</gene>
<feature type="domain" description="Glutamine amidotransferase" evidence="1">
    <location>
        <begin position="57"/>
        <end position="194"/>
    </location>
</feature>
<dbReference type="PANTHER" id="PTHR42695">
    <property type="entry name" value="GLUTAMINE AMIDOTRANSFERASE YLR126C-RELATED"/>
    <property type="match status" value="1"/>
</dbReference>
<keyword evidence="2" id="KW-0315">Glutamine amidotransferase</keyword>
<dbReference type="InterPro" id="IPR044992">
    <property type="entry name" value="ChyE-like"/>
</dbReference>
<dbReference type="InterPro" id="IPR029062">
    <property type="entry name" value="Class_I_gatase-like"/>
</dbReference>